<name>A0A6C0HXC6_9ZZZZ</name>
<dbReference type="Pfam" id="PF00382">
    <property type="entry name" value="TFIIB"/>
    <property type="match status" value="2"/>
</dbReference>
<organism evidence="5">
    <name type="scientific">viral metagenome</name>
    <dbReference type="NCBI Taxonomy" id="1070528"/>
    <lineage>
        <taxon>unclassified sequences</taxon>
        <taxon>metagenomes</taxon>
        <taxon>organismal metagenomes</taxon>
    </lineage>
</organism>
<feature type="compositionally biased region" description="Basic and acidic residues" evidence="3">
    <location>
        <begin position="1"/>
        <end position="45"/>
    </location>
</feature>
<dbReference type="GO" id="GO:0017025">
    <property type="term" value="F:TBP-class protein binding"/>
    <property type="evidence" value="ECO:0007669"/>
    <property type="project" value="InterPro"/>
</dbReference>
<dbReference type="GO" id="GO:0070897">
    <property type="term" value="P:transcription preinitiation complex assembly"/>
    <property type="evidence" value="ECO:0007669"/>
    <property type="project" value="InterPro"/>
</dbReference>
<reference evidence="5" key="1">
    <citation type="journal article" date="2020" name="Nature">
        <title>Giant virus diversity and host interactions through global metagenomics.</title>
        <authorList>
            <person name="Schulz F."/>
            <person name="Roux S."/>
            <person name="Paez-Espino D."/>
            <person name="Jungbluth S."/>
            <person name="Walsh D.A."/>
            <person name="Denef V.J."/>
            <person name="McMahon K.D."/>
            <person name="Konstantinidis K.T."/>
            <person name="Eloe-Fadrosh E.A."/>
            <person name="Kyrpides N.C."/>
            <person name="Woyke T."/>
        </authorList>
    </citation>
    <scope>NUCLEOTIDE SEQUENCE</scope>
    <source>
        <strain evidence="5">GVMAG-M-3300023184-178</strain>
    </source>
</reference>
<dbReference type="InterPro" id="IPR036915">
    <property type="entry name" value="Cyclin-like_sf"/>
</dbReference>
<dbReference type="PRINTS" id="PR00685">
    <property type="entry name" value="TIFACTORIIB"/>
</dbReference>
<dbReference type="Gene3D" id="1.10.472.170">
    <property type="match status" value="1"/>
</dbReference>
<proteinExistence type="predicted"/>
<dbReference type="PANTHER" id="PTHR11618:SF13">
    <property type="entry name" value="TRANSCRIPTION INITIATION FACTOR IIB"/>
    <property type="match status" value="1"/>
</dbReference>
<protein>
    <recommendedName>
        <fullName evidence="4">Cyclin-like domain-containing protein</fullName>
    </recommendedName>
</protein>
<sequence length="400" mass="46113">MNKEHKKDEHKKDEQKKDEHKKDEHKKDEHKKDEHKKDEHKQHKELSKKRRDKPNNSKAELWSVFDSEIGNQSGIAPPLECVYRACGNREKCDQCHSSLAFSDEGFLTCTNTKCGIIYKDIVDQSAEWRYYGADDNQNSDPTRCGMPINPLLEESSFGCKVLCIGSTSYEMRKIKRYTEWQAMPYKEKSQYDEFQRITLMSQNAGIPKLIIDDAVRYHKKISEFDFSFRGDNRDGILAASIYISCKINNYPRTAKEIATIFNLDVTSATKGCKNAMVIINSLEKNMINTDKTAFFKTTPDAFIERYCSKLNINSELTKLCQFIAMKIEKTDLMPENTPHSIAAGIIYFIAQICRLNVSKRDVKNVSEISEVTINKCFKKIEKMKDDLIPAVILKKYSANL</sequence>
<feature type="domain" description="Cyclin-like" evidence="4">
    <location>
        <begin position="195"/>
        <end position="288"/>
    </location>
</feature>
<dbReference type="GO" id="GO:0097550">
    <property type="term" value="C:transcription preinitiation complex"/>
    <property type="evidence" value="ECO:0007669"/>
    <property type="project" value="TreeGrafter"/>
</dbReference>
<dbReference type="GO" id="GO:0005634">
    <property type="term" value="C:nucleus"/>
    <property type="evidence" value="ECO:0007669"/>
    <property type="project" value="TreeGrafter"/>
</dbReference>
<dbReference type="AlphaFoldDB" id="A0A6C0HXC6"/>
<feature type="region of interest" description="Disordered" evidence="3">
    <location>
        <begin position="1"/>
        <end position="57"/>
    </location>
</feature>
<dbReference type="SUPFAM" id="SSF47954">
    <property type="entry name" value="Cyclin-like"/>
    <property type="match status" value="2"/>
</dbReference>
<evidence type="ECO:0000256" key="3">
    <source>
        <dbReference type="SAM" id="MobiDB-lite"/>
    </source>
</evidence>
<feature type="domain" description="Cyclin-like" evidence="4">
    <location>
        <begin position="301"/>
        <end position="382"/>
    </location>
</feature>
<evidence type="ECO:0000256" key="2">
    <source>
        <dbReference type="ARBA" id="ARBA00023163"/>
    </source>
</evidence>
<dbReference type="SMART" id="SM00385">
    <property type="entry name" value="CYCLIN"/>
    <property type="match status" value="2"/>
</dbReference>
<dbReference type="Gene3D" id="1.10.472.10">
    <property type="entry name" value="Cyclin-like"/>
    <property type="match status" value="1"/>
</dbReference>
<keyword evidence="2" id="KW-0804">Transcription</keyword>
<evidence type="ECO:0000313" key="5">
    <source>
        <dbReference type="EMBL" id="QHT85142.1"/>
    </source>
</evidence>
<accession>A0A6C0HXC6</accession>
<dbReference type="InterPro" id="IPR013150">
    <property type="entry name" value="TFIIB_cyclin"/>
</dbReference>
<evidence type="ECO:0000256" key="1">
    <source>
        <dbReference type="ARBA" id="ARBA00023015"/>
    </source>
</evidence>
<dbReference type="EMBL" id="MN740033">
    <property type="protein sequence ID" value="QHT85142.1"/>
    <property type="molecule type" value="Genomic_DNA"/>
</dbReference>
<dbReference type="InterPro" id="IPR000812">
    <property type="entry name" value="TFIIB"/>
</dbReference>
<evidence type="ECO:0000259" key="4">
    <source>
        <dbReference type="SMART" id="SM00385"/>
    </source>
</evidence>
<keyword evidence="1" id="KW-0805">Transcription regulation</keyword>
<dbReference type="InterPro" id="IPR013763">
    <property type="entry name" value="Cyclin-like_dom"/>
</dbReference>
<dbReference type="PANTHER" id="PTHR11618">
    <property type="entry name" value="TRANSCRIPTION INITIATION FACTOR IIB-RELATED"/>
    <property type="match status" value="1"/>
</dbReference>